<organism evidence="4 5">
    <name type="scientific">Phocaeicola vulgatus</name>
    <name type="common">Bacteroides vulgatus</name>
    <dbReference type="NCBI Taxonomy" id="821"/>
    <lineage>
        <taxon>Bacteria</taxon>
        <taxon>Pseudomonadati</taxon>
        <taxon>Bacteroidota</taxon>
        <taxon>Bacteroidia</taxon>
        <taxon>Bacteroidales</taxon>
        <taxon>Bacteroidaceae</taxon>
        <taxon>Phocaeicola</taxon>
    </lineage>
</organism>
<dbReference type="RefSeq" id="WP_117852302.1">
    <property type="nucleotide sequence ID" value="NZ_QRXI01000005.1"/>
</dbReference>
<evidence type="ECO:0000256" key="2">
    <source>
        <dbReference type="ARBA" id="ARBA00022801"/>
    </source>
</evidence>
<dbReference type="Pfam" id="PF01026">
    <property type="entry name" value="TatD_DNase"/>
    <property type="match status" value="1"/>
</dbReference>
<dbReference type="PANTHER" id="PTHR46124:SF2">
    <property type="entry name" value="D-AMINOACYL-TRNA DEACYLASE"/>
    <property type="match status" value="1"/>
</dbReference>
<feature type="binding site" evidence="3">
    <location>
        <position position="6"/>
    </location>
    <ligand>
        <name>a divalent metal cation</name>
        <dbReference type="ChEBI" id="CHEBI:60240"/>
        <label>1</label>
    </ligand>
</feature>
<feature type="binding site" evidence="3">
    <location>
        <position position="145"/>
    </location>
    <ligand>
        <name>a divalent metal cation</name>
        <dbReference type="ChEBI" id="CHEBI:60240"/>
        <label>2</label>
    </ligand>
</feature>
<dbReference type="PANTHER" id="PTHR46124">
    <property type="entry name" value="D-AMINOACYL-TRNA DEACYLASE"/>
    <property type="match status" value="1"/>
</dbReference>
<gene>
    <name evidence="4" type="ORF">DWX04_04820</name>
</gene>
<comment type="similarity">
    <text evidence="1">Belongs to the metallo-dependent hydrolases superfamily. TatD-type hydrolase family.</text>
</comment>
<keyword evidence="3" id="KW-0479">Metal-binding</keyword>
<sequence>MIIDTHCHFDMMQNPEQYIQSAENKGDIIIGMTNLPSHFQMGYAHVRNFRHIRLALGFHPQLAVESSKELASFSKQVNKTSYIGEIGLDFSKDFVDSKEKQIYAFRYVLSLIKDKNKIVSVHSRKAEKEVFELLQEYRIKNAIFHWYSGPLSLIEKIINAGYYFSINEAMTTSISGRKIISKIPPNRILTETDAPFNKHSNILNAISNIGLTEDLIYSNFLKLINAIV</sequence>
<comment type="caution">
    <text evidence="4">The sequence shown here is derived from an EMBL/GenBank/DDBJ whole genome shotgun (WGS) entry which is preliminary data.</text>
</comment>
<feature type="binding site" evidence="3">
    <location>
        <position position="122"/>
    </location>
    <ligand>
        <name>a divalent metal cation</name>
        <dbReference type="ChEBI" id="CHEBI:60240"/>
        <label>2</label>
    </ligand>
</feature>
<reference evidence="4 5" key="1">
    <citation type="submission" date="2018-08" db="EMBL/GenBank/DDBJ databases">
        <title>A genome reference for cultivated species of the human gut microbiota.</title>
        <authorList>
            <person name="Zou Y."/>
            <person name="Xue W."/>
            <person name="Luo G."/>
        </authorList>
    </citation>
    <scope>NUCLEOTIDE SEQUENCE [LARGE SCALE GENOMIC DNA]</scope>
    <source>
        <strain evidence="4 5">AF18-14</strain>
    </source>
</reference>
<keyword evidence="2" id="KW-0378">Hydrolase</keyword>
<dbReference type="GO" id="GO:0016788">
    <property type="term" value="F:hydrolase activity, acting on ester bonds"/>
    <property type="evidence" value="ECO:0007669"/>
    <property type="project" value="InterPro"/>
</dbReference>
<protein>
    <submittedName>
        <fullName evidence="4">TatD family deoxyribonuclease</fullName>
    </submittedName>
</protein>
<feature type="binding site" evidence="3">
    <location>
        <position position="8"/>
    </location>
    <ligand>
        <name>a divalent metal cation</name>
        <dbReference type="ChEBI" id="CHEBI:60240"/>
        <label>1</label>
    </ligand>
</feature>
<accession>A0A412QXZ9</accession>
<feature type="binding site" evidence="3">
    <location>
        <position position="85"/>
    </location>
    <ligand>
        <name>a divalent metal cation</name>
        <dbReference type="ChEBI" id="CHEBI:60240"/>
        <label>1</label>
    </ligand>
</feature>
<evidence type="ECO:0000256" key="3">
    <source>
        <dbReference type="PIRSR" id="PIRSR005902-1"/>
    </source>
</evidence>
<dbReference type="PROSITE" id="PS01137">
    <property type="entry name" value="TATD_1"/>
    <property type="match status" value="1"/>
</dbReference>
<proteinExistence type="inferred from homology"/>
<dbReference type="PIRSF" id="PIRSF005902">
    <property type="entry name" value="DNase_TatD"/>
    <property type="match status" value="1"/>
</dbReference>
<dbReference type="EMBL" id="QRXI01000005">
    <property type="protein sequence ID" value="RGT96053.1"/>
    <property type="molecule type" value="Genomic_DNA"/>
</dbReference>
<evidence type="ECO:0000256" key="1">
    <source>
        <dbReference type="ARBA" id="ARBA00009275"/>
    </source>
</evidence>
<name>A0A412QXZ9_PHOVU</name>
<dbReference type="Proteomes" id="UP000283833">
    <property type="component" value="Unassembled WGS sequence"/>
</dbReference>
<dbReference type="InterPro" id="IPR032466">
    <property type="entry name" value="Metal_Hydrolase"/>
</dbReference>
<dbReference type="Gene3D" id="3.20.20.140">
    <property type="entry name" value="Metal-dependent hydrolases"/>
    <property type="match status" value="1"/>
</dbReference>
<evidence type="ECO:0000313" key="5">
    <source>
        <dbReference type="Proteomes" id="UP000283833"/>
    </source>
</evidence>
<dbReference type="InterPro" id="IPR018228">
    <property type="entry name" value="DNase_TatD-rel_CS"/>
</dbReference>
<feature type="binding site" evidence="3">
    <location>
        <position position="193"/>
    </location>
    <ligand>
        <name>a divalent metal cation</name>
        <dbReference type="ChEBI" id="CHEBI:60240"/>
        <label>1</label>
    </ligand>
</feature>
<dbReference type="InterPro" id="IPR001130">
    <property type="entry name" value="TatD-like"/>
</dbReference>
<dbReference type="GO" id="GO:0046872">
    <property type="term" value="F:metal ion binding"/>
    <property type="evidence" value="ECO:0007669"/>
    <property type="project" value="UniProtKB-KW"/>
</dbReference>
<evidence type="ECO:0000313" key="4">
    <source>
        <dbReference type="EMBL" id="RGT96053.1"/>
    </source>
</evidence>
<dbReference type="CDD" id="cd01310">
    <property type="entry name" value="TatD_DNAse"/>
    <property type="match status" value="1"/>
</dbReference>
<dbReference type="AlphaFoldDB" id="A0A412QXZ9"/>
<dbReference type="SUPFAM" id="SSF51556">
    <property type="entry name" value="Metallo-dependent hydrolases"/>
    <property type="match status" value="1"/>
</dbReference>